<dbReference type="GO" id="GO:0031469">
    <property type="term" value="C:bacterial microcompartment"/>
    <property type="evidence" value="ECO:0007669"/>
    <property type="project" value="UniProtKB-SubCell"/>
</dbReference>
<dbReference type="AlphaFoldDB" id="A0A1M7YJK7"/>
<dbReference type="PANTHER" id="PTHR33941">
    <property type="entry name" value="PROPANEDIOL UTILIZATION PROTEIN PDUA"/>
    <property type="match status" value="1"/>
</dbReference>
<name>A0A1M7YJK7_9BACT</name>
<dbReference type="InterPro" id="IPR037233">
    <property type="entry name" value="CcmK-like_sf"/>
</dbReference>
<dbReference type="InterPro" id="IPR000249">
    <property type="entry name" value="BMC_dom"/>
</dbReference>
<dbReference type="PROSITE" id="PS51930">
    <property type="entry name" value="BMC_2"/>
    <property type="match status" value="2"/>
</dbReference>
<comment type="subcellular location">
    <subcellularLocation>
        <location evidence="1">Bacterial microcompartment</location>
    </subcellularLocation>
</comment>
<evidence type="ECO:0000313" key="5">
    <source>
        <dbReference type="EMBL" id="SHO52790.1"/>
    </source>
</evidence>
<protein>
    <submittedName>
        <fullName evidence="5">Carboxysome shell and ethanolamine utilization microcompartment protein CcmL/EutN</fullName>
    </submittedName>
</protein>
<keyword evidence="6" id="KW-1185">Reference proteome</keyword>
<dbReference type="Proteomes" id="UP000184603">
    <property type="component" value="Unassembled WGS sequence"/>
</dbReference>
<dbReference type="Pfam" id="PF00936">
    <property type="entry name" value="BMC"/>
    <property type="match status" value="2"/>
</dbReference>
<dbReference type="PANTHER" id="PTHR33941:SF11">
    <property type="entry name" value="BACTERIAL MICROCOMPARTMENT SHELL PROTEIN PDUJ"/>
    <property type="match status" value="1"/>
</dbReference>
<dbReference type="Gene3D" id="3.30.70.1710">
    <property type="match status" value="2"/>
</dbReference>
<gene>
    <name evidence="5" type="ORF">SAMN02745220_04762</name>
</gene>
<dbReference type="PIRSF" id="PIRSF034834">
    <property type="entry name" value="PduT"/>
    <property type="match status" value="1"/>
</dbReference>
<evidence type="ECO:0000256" key="1">
    <source>
        <dbReference type="ARBA" id="ARBA00024322"/>
    </source>
</evidence>
<evidence type="ECO:0000313" key="6">
    <source>
        <dbReference type="Proteomes" id="UP000184603"/>
    </source>
</evidence>
<sequence length="187" mass="19149">MKTMAHSIGVMELSSIAAGYQTEDAMLKAADITILVARTICSGKFLIIASGSVSAVNASLEAGEMVAGSYLIEKLTIANVEQQLFAAIAGTVTVSDVSFRALGIVETFAATPIIEAADAAAKAADVTLLRVHVSMAIGGKGYFLVTGDVAAVEAAVDAACSAIELSGMLVNRVVIPAATKELMQELL</sequence>
<evidence type="ECO:0000259" key="4">
    <source>
        <dbReference type="PROSITE" id="PS51930"/>
    </source>
</evidence>
<dbReference type="CDD" id="cd07053">
    <property type="entry name" value="BMC_PduT_repeat1"/>
    <property type="match status" value="1"/>
</dbReference>
<feature type="domain" description="BMC" evidence="4">
    <location>
        <begin position="101"/>
        <end position="187"/>
    </location>
</feature>
<accession>A0A1M7YJK7</accession>
<evidence type="ECO:0000256" key="3">
    <source>
        <dbReference type="PROSITE-ProRule" id="PRU01278"/>
    </source>
</evidence>
<dbReference type="InterPro" id="IPR011238">
    <property type="entry name" value="Micro_shell_prot_PduT"/>
</dbReference>
<dbReference type="EMBL" id="FRFE01000041">
    <property type="protein sequence ID" value="SHO52790.1"/>
    <property type="molecule type" value="Genomic_DNA"/>
</dbReference>
<feature type="domain" description="BMC" evidence="4">
    <location>
        <begin position="7"/>
        <end position="89"/>
    </location>
</feature>
<keyword evidence="2" id="KW-1283">Bacterial microcompartment</keyword>
<organism evidence="5 6">
    <name type="scientific">Desulfopila aestuarii DSM 18488</name>
    <dbReference type="NCBI Taxonomy" id="1121416"/>
    <lineage>
        <taxon>Bacteria</taxon>
        <taxon>Pseudomonadati</taxon>
        <taxon>Thermodesulfobacteriota</taxon>
        <taxon>Desulfobulbia</taxon>
        <taxon>Desulfobulbales</taxon>
        <taxon>Desulfocapsaceae</taxon>
        <taxon>Desulfopila</taxon>
    </lineage>
</organism>
<evidence type="ECO:0000256" key="2">
    <source>
        <dbReference type="ARBA" id="ARBA00024446"/>
    </source>
</evidence>
<proteinExistence type="inferred from homology"/>
<dbReference type="InterPro" id="IPR050575">
    <property type="entry name" value="BMC_shell"/>
</dbReference>
<comment type="similarity">
    <text evidence="3">Belongs to the bacterial microcompartments protein family.</text>
</comment>
<dbReference type="STRING" id="1121416.SAMN02745220_04762"/>
<dbReference type="InterPro" id="IPR044872">
    <property type="entry name" value="CcmK/CsoS1_BMC"/>
</dbReference>
<reference evidence="5 6" key="1">
    <citation type="submission" date="2016-12" db="EMBL/GenBank/DDBJ databases">
        <authorList>
            <person name="Song W.-J."/>
            <person name="Kurnit D.M."/>
        </authorList>
    </citation>
    <scope>NUCLEOTIDE SEQUENCE [LARGE SCALE GENOMIC DNA]</scope>
    <source>
        <strain evidence="5 6">DSM 18488</strain>
    </source>
</reference>
<dbReference type="SMART" id="SM00877">
    <property type="entry name" value="BMC"/>
    <property type="match status" value="2"/>
</dbReference>
<dbReference type="SUPFAM" id="SSF143414">
    <property type="entry name" value="CcmK-like"/>
    <property type="match status" value="2"/>
</dbReference>